<protein>
    <submittedName>
        <fullName evidence="3">Uncharacterized protein</fullName>
    </submittedName>
</protein>
<evidence type="ECO:0000256" key="1">
    <source>
        <dbReference type="SAM" id="MobiDB-lite"/>
    </source>
</evidence>
<sequence length="1632" mass="188040">MVLFPSKMTTNSFAEAFADGHLVEKFNDHFEHASTKWDENFFHTSLYKRYFSHVVLGIATSMILTQDSNFENLYHTGDDHVVRIILTKSGNNQAIVNTFFMGNTDMGLLKIYNKQAEFKYLFNDDIKLMSDRFDSPLINIDLQPKELSKLKKLVYEKEQINFENYILEYKNYEISPQFPFRGIKMRKIEFPTATEKSRKLNLHSFNYVHANLNSNAIKKLCKNFIHILNEDPANYLHVKQLFTIVSQLTMKDAHLLTKQNLEPVPHVSKTEIGRAGFFHGVLESLKHQLPFSEIYMKPAIHLRFNGNAWDSDFLHEHKNSILNYAKYGEASFTPQNTFDRPIEQFTQHTTDGLVDQILHPVLYLKSNIKQLLEKQVAPVVLTFQHKTHPTVSEMCKQGIRNRVILVSLRSNFDQWISVSKTLITLHTSILARFPDDENLILKYLQRAFQVHFNFASFRPENLARYLALNILGYLQTPRGADYSSYEGEPKSNPRDESLLNLVLLNSHKKIVCIRFHDKEIQPTKIDHEILNTKTLLPRKQAIIVDVINDAGSLVFQKSTVFVDSLSKYFILKPILHTRLRKSLLDYAYSSRKKYSESVRDTLSTVISMHSRYIKSERDLHAFLDGYSLCPDTLIKLGNYANEYTMAIKIPQKMKKWYHLHKGEAKLEYVTLHFEYNSESDPAKKALENLKNIGQIFKDSKIASFSVLFSPKKVTIACQKWTCNSPDVKSFFCGAARRKRSCTNTQISEPKSGKNLHMAKLSKITHGIQSGFLVRDIIADLLDKDYKSLALTSGLLAASGVTAYLGGKMGVAAIGSCMTNIPFMAYNAIDAYHSFQNRDQFQMYTDLAMIGLDSLCLADGLLFGLTGVPIVGEISFALSTILLISMNIYSSFKLVDALNNQLELSPLEKFQEGIRAFLHMKPEPLIDHLIKGKKADQLIVDQSLSSSQLSENFKYYITAAAIDLDQNGKLIYESDNFIDLRFTIHRRRKSRMMPNQISRANYFCVMDATKDEISIWNTFISPIFSKIHKFQDYYCRNAFGIQFNQNQQLSALYDLFDGDDLVYGFKNVSNFFRLGPGNKKISGGNLDDVFFINSNFPVKGVFVGFSGRNSIDLTKYGIDSRIYVSKNAFQTVSGEKIRFYNISDFIGRKMQPETINISCEFKSVDSKGGDKISMDEIYILKNKCNYDLNIHIHENTLVKSLAIRGNINFIVHAQGYNEIFIGNSTNVSYAFVYQGTSFWDVTFHILGNVYILNSVSGRTKIHTLDHHQEFKFYFLDTILLWNKNHPMAYINSNEPFETLFQKSFTFSQKSGISVTAFSEEINQSLIIATSGLQKANSSTTLVTSNHENHKSQIISLHNGNNVLRISTLSNNLTVYILKNQKMTIDLHHLSHNMLVKFNRQICIKVDKQNFVQDCNVILHIHIQDLITGKTTYIMSILILADYPDCFDNLIIQNYATSSLKVKNQIELLPDDIHLFKKSLIYISAFTVETGSRLISDQNATHFSYYRFKKTLIVSNLHSDTTRDYMTIFFEEYLINRRKFSSLIFEFTVNGNLLKVPYVDNLVDAAIEEWRFHSDYDLSEDISFENNNIPEFYKKKKKENRKLKRREEEIKEEIEKKKEKKHERKNEKKKEKTK</sequence>
<dbReference type="WBParaSite" id="nRc.2.0.1.t07267-RA">
    <property type="protein sequence ID" value="nRc.2.0.1.t07267-RA"/>
    <property type="gene ID" value="nRc.2.0.1.g07267"/>
</dbReference>
<feature type="compositionally biased region" description="Basic and acidic residues" evidence="1">
    <location>
        <begin position="1603"/>
        <end position="1615"/>
    </location>
</feature>
<evidence type="ECO:0000313" key="2">
    <source>
        <dbReference type="Proteomes" id="UP000887565"/>
    </source>
</evidence>
<name>A0A915I1C0_ROMCU</name>
<keyword evidence="2" id="KW-1185">Reference proteome</keyword>
<dbReference type="Proteomes" id="UP000887565">
    <property type="component" value="Unplaced"/>
</dbReference>
<accession>A0A915I1C0</accession>
<feature type="compositionally biased region" description="Basic residues" evidence="1">
    <location>
        <begin position="1593"/>
        <end position="1602"/>
    </location>
</feature>
<feature type="compositionally biased region" description="Basic and acidic residues" evidence="1">
    <location>
        <begin position="1622"/>
        <end position="1632"/>
    </location>
</feature>
<organism evidence="2 3">
    <name type="scientific">Romanomermis culicivorax</name>
    <name type="common">Nematode worm</name>
    <dbReference type="NCBI Taxonomy" id="13658"/>
    <lineage>
        <taxon>Eukaryota</taxon>
        <taxon>Metazoa</taxon>
        <taxon>Ecdysozoa</taxon>
        <taxon>Nematoda</taxon>
        <taxon>Enoplea</taxon>
        <taxon>Dorylaimia</taxon>
        <taxon>Mermithida</taxon>
        <taxon>Mermithoidea</taxon>
        <taxon>Mermithidae</taxon>
        <taxon>Romanomermis</taxon>
    </lineage>
</organism>
<reference evidence="3" key="1">
    <citation type="submission" date="2022-11" db="UniProtKB">
        <authorList>
            <consortium name="WormBaseParasite"/>
        </authorList>
    </citation>
    <scope>IDENTIFICATION</scope>
</reference>
<feature type="region of interest" description="Disordered" evidence="1">
    <location>
        <begin position="1593"/>
        <end position="1632"/>
    </location>
</feature>
<proteinExistence type="predicted"/>
<evidence type="ECO:0000313" key="3">
    <source>
        <dbReference type="WBParaSite" id="nRc.2.0.1.t07267-RA"/>
    </source>
</evidence>